<protein>
    <recommendedName>
        <fullName evidence="4">Replication restart protein PriB</fullName>
    </recommendedName>
</protein>
<dbReference type="STRING" id="336831.WG68_15710"/>
<dbReference type="NCBIfam" id="TIGR04418">
    <property type="entry name" value="PriB_gamma"/>
    <property type="match status" value="1"/>
</dbReference>
<proteinExistence type="inferred from homology"/>
<comment type="similarity">
    <text evidence="4">Belongs to the PriB family.</text>
</comment>
<dbReference type="Proteomes" id="UP000034228">
    <property type="component" value="Unassembled WGS sequence"/>
</dbReference>
<dbReference type="RefSeq" id="WP_046558673.1">
    <property type="nucleotide sequence ID" value="NZ_LAHO01000016.1"/>
</dbReference>
<keyword evidence="1 4" id="KW-0639">Primosome</keyword>
<dbReference type="HAMAP" id="MF_00720">
    <property type="entry name" value="PriB"/>
    <property type="match status" value="1"/>
</dbReference>
<evidence type="ECO:0000256" key="1">
    <source>
        <dbReference type="ARBA" id="ARBA00022515"/>
    </source>
</evidence>
<dbReference type="PROSITE" id="PS50935">
    <property type="entry name" value="SSB"/>
    <property type="match status" value="1"/>
</dbReference>
<comment type="function">
    <text evidence="4">Involved in the restart of stalled replication forks, which reloads the replicative helicase on sites other than the origin of replication; the PriA-PriB pathway is the major replication restart pathway. During primosome assembly it facilitates complex formation between PriA and DnaT on DNA; stabilizes PriA on DNA. Stimulates the DNA unwinding activity of PriA helicase.</text>
</comment>
<evidence type="ECO:0000256" key="3">
    <source>
        <dbReference type="ARBA" id="ARBA00023125"/>
    </source>
</evidence>
<dbReference type="GO" id="GO:0003697">
    <property type="term" value="F:single-stranded DNA binding"/>
    <property type="evidence" value="ECO:0007669"/>
    <property type="project" value="UniProtKB-UniRule"/>
</dbReference>
<gene>
    <name evidence="4" type="primary">priB</name>
    <name evidence="5" type="ORF">WG68_15710</name>
</gene>
<dbReference type="InterPro" id="IPR023646">
    <property type="entry name" value="Prisomal_replication_PriB"/>
</dbReference>
<evidence type="ECO:0000313" key="6">
    <source>
        <dbReference type="Proteomes" id="UP000034228"/>
    </source>
</evidence>
<name>A0A0M2V1H7_9GAMM</name>
<dbReference type="PATRIC" id="fig|336831.14.peg.106"/>
<dbReference type="PIRSF" id="PIRSF003135">
    <property type="entry name" value="Primosomal_n"/>
    <property type="match status" value="1"/>
</dbReference>
<comment type="subunit">
    <text evidence="4">Homodimer. Interacts with PriA and DnaT. Component of the replication restart primosome. Primosome assembly occurs via a 'hand-off' mechanism. PriA binds to replication forks, subsequently PriB then DnaT bind; DnaT then displaces ssDNA to generate the helicase loading substrate.</text>
</comment>
<evidence type="ECO:0000256" key="4">
    <source>
        <dbReference type="HAMAP-Rule" id="MF_00720"/>
    </source>
</evidence>
<keyword evidence="2 4" id="KW-0235">DNA replication</keyword>
<keyword evidence="3 4" id="KW-0238">DNA-binding</keyword>
<dbReference type="OrthoDB" id="9180733at2"/>
<comment type="caution">
    <text evidence="5">The sequence shown here is derived from an EMBL/GenBank/DDBJ whole genome shotgun (WGS) entry which is preliminary data.</text>
</comment>
<dbReference type="Pfam" id="PF22657">
    <property type="entry name" value="SSB_1"/>
    <property type="match status" value="1"/>
</dbReference>
<evidence type="ECO:0000313" key="5">
    <source>
        <dbReference type="EMBL" id="KKO44496.1"/>
    </source>
</evidence>
<accession>A0A0M2V1H7</accession>
<dbReference type="InterPro" id="IPR012340">
    <property type="entry name" value="NA-bd_OB-fold"/>
</dbReference>
<dbReference type="EMBL" id="LAHO01000016">
    <property type="protein sequence ID" value="KKO44496.1"/>
    <property type="molecule type" value="Genomic_DNA"/>
</dbReference>
<organism evidence="5 6">
    <name type="scientific">Arsukibacterium ikkense</name>
    <dbReference type="NCBI Taxonomy" id="336831"/>
    <lineage>
        <taxon>Bacteria</taxon>
        <taxon>Pseudomonadati</taxon>
        <taxon>Pseudomonadota</taxon>
        <taxon>Gammaproteobacteria</taxon>
        <taxon>Chromatiales</taxon>
        <taxon>Chromatiaceae</taxon>
        <taxon>Arsukibacterium</taxon>
    </lineage>
</organism>
<dbReference type="AlphaFoldDB" id="A0A0M2V1H7"/>
<keyword evidence="6" id="KW-1185">Reference proteome</keyword>
<sequence>MDNLTVLSGAVCRHPERSESPAGIPHTVITVEHRSLQQEAGLNRQAYVRMQVVLSGTVLHQQAQTLTLGSMVKVSGFLNRHQNRSGQAKLVLHAQQIEQIS</sequence>
<dbReference type="Gene3D" id="2.40.50.140">
    <property type="entry name" value="Nucleic acid-binding proteins"/>
    <property type="match status" value="1"/>
</dbReference>
<dbReference type="SUPFAM" id="SSF50249">
    <property type="entry name" value="Nucleic acid-binding proteins"/>
    <property type="match status" value="1"/>
</dbReference>
<reference evidence="5 6" key="1">
    <citation type="submission" date="2015-03" db="EMBL/GenBank/DDBJ databases">
        <title>Draft genome sequences of two protease-producing strains of Arsukibacterium isolated from two cold and alkaline environments.</title>
        <authorList>
            <person name="Lylloff J.E."/>
            <person name="Skov L.B."/>
            <person name="Jepsen M."/>
            <person name="Hallin P.F."/>
            <person name="Sorensen S.J."/>
            <person name="Stougaard P."/>
            <person name="Glaring M.A."/>
        </authorList>
    </citation>
    <scope>NUCLEOTIDE SEQUENCE [LARGE SCALE GENOMIC DNA]</scope>
    <source>
        <strain evidence="5 6">GCM72</strain>
    </source>
</reference>
<dbReference type="InterPro" id="IPR000424">
    <property type="entry name" value="Primosome_PriB/ssb"/>
</dbReference>
<dbReference type="GO" id="GO:1990077">
    <property type="term" value="C:primosome complex"/>
    <property type="evidence" value="ECO:0007669"/>
    <property type="project" value="UniProtKB-UniRule"/>
</dbReference>
<evidence type="ECO:0000256" key="2">
    <source>
        <dbReference type="ARBA" id="ARBA00022705"/>
    </source>
</evidence>
<dbReference type="GO" id="GO:0006269">
    <property type="term" value="P:DNA replication, synthesis of primer"/>
    <property type="evidence" value="ECO:0007669"/>
    <property type="project" value="UniProtKB-KW"/>
</dbReference>